<evidence type="ECO:0000259" key="1">
    <source>
        <dbReference type="Pfam" id="PF01575"/>
    </source>
</evidence>
<protein>
    <submittedName>
        <fullName evidence="2">Putative enoyl-CoA hydratase 1</fullName>
        <ecNumber evidence="2">4.2.1.17</ecNumber>
    </submittedName>
</protein>
<feature type="domain" description="MaoC-like" evidence="1">
    <location>
        <begin position="12"/>
        <end position="126"/>
    </location>
</feature>
<dbReference type="CDD" id="cd03450">
    <property type="entry name" value="NodN"/>
    <property type="match status" value="1"/>
</dbReference>
<evidence type="ECO:0000313" key="2">
    <source>
        <dbReference type="EMBL" id="VYU06399.1"/>
    </source>
</evidence>
<dbReference type="InterPro" id="IPR002539">
    <property type="entry name" value="MaoC-like_dom"/>
</dbReference>
<dbReference type="SUPFAM" id="SSF54637">
    <property type="entry name" value="Thioesterase/thiol ester dehydrase-isomerase"/>
    <property type="match status" value="1"/>
</dbReference>
<dbReference type="GO" id="GO:0004300">
    <property type="term" value="F:enoyl-CoA hydratase activity"/>
    <property type="evidence" value="ECO:0007669"/>
    <property type="project" value="UniProtKB-EC"/>
</dbReference>
<dbReference type="RefSeq" id="WP_008620475.1">
    <property type="nucleotide sequence ID" value="NZ_AP025941.1"/>
</dbReference>
<dbReference type="Pfam" id="PF01575">
    <property type="entry name" value="MaoC_dehydratas"/>
    <property type="match status" value="1"/>
</dbReference>
<keyword evidence="2" id="KW-0456">Lyase</keyword>
<dbReference type="Gene3D" id="3.10.129.10">
    <property type="entry name" value="Hotdog Thioesterase"/>
    <property type="match status" value="1"/>
</dbReference>
<gene>
    <name evidence="2" type="ORF">PCLFYP37_01814</name>
</gene>
<proteinExistence type="predicted"/>
<dbReference type="EC" id="4.2.1.17" evidence="2"/>
<dbReference type="InterPro" id="IPR029069">
    <property type="entry name" value="HotDog_dom_sf"/>
</dbReference>
<name>A0A6N3BUP2_9BACT</name>
<dbReference type="PANTHER" id="PTHR42993">
    <property type="entry name" value="MAOC-LIKE DEHYDRATASE DOMAIN-CONTAINING PROTEIN"/>
    <property type="match status" value="1"/>
</dbReference>
<dbReference type="InterPro" id="IPR039375">
    <property type="entry name" value="NodN-like"/>
</dbReference>
<dbReference type="EMBL" id="CACRUT010000013">
    <property type="protein sequence ID" value="VYU06399.1"/>
    <property type="molecule type" value="Genomic_DNA"/>
</dbReference>
<dbReference type="AlphaFoldDB" id="A0A6N3BUP2"/>
<sequence>MSKLVINSFEDFEKYVGQPLGESEYLQVDQERINLFADATLDHQWIHTDVERAQKESPFKSTIVHGYLTLSLLPYLWNQIIEVNNLKMMINYGIDKMKFGQAVLSGQSLRLSTKLESLANLRGAVKAEIRFTMDIKETGKKALEGTAIFIYYFN</sequence>
<dbReference type="GeneID" id="93557605"/>
<dbReference type="PANTHER" id="PTHR42993:SF1">
    <property type="entry name" value="MAOC-LIKE DEHYDRATASE DOMAIN-CONTAINING PROTEIN"/>
    <property type="match status" value="1"/>
</dbReference>
<reference evidence="2" key="1">
    <citation type="submission" date="2019-11" db="EMBL/GenBank/DDBJ databases">
        <authorList>
            <person name="Feng L."/>
        </authorList>
    </citation>
    <scope>NUCLEOTIDE SEQUENCE</scope>
    <source>
        <strain evidence="2">PclaraLFYP37</strain>
    </source>
</reference>
<accession>A0A6N3BUP2</accession>
<organism evidence="2">
    <name type="scientific">Paraprevotella clara</name>
    <dbReference type="NCBI Taxonomy" id="454154"/>
    <lineage>
        <taxon>Bacteria</taxon>
        <taxon>Pseudomonadati</taxon>
        <taxon>Bacteroidota</taxon>
        <taxon>Bacteroidia</taxon>
        <taxon>Bacteroidales</taxon>
        <taxon>Prevotellaceae</taxon>
        <taxon>Paraprevotella</taxon>
    </lineage>
</organism>